<evidence type="ECO:0000313" key="1">
    <source>
        <dbReference type="EMBL" id="CBL35174.1"/>
    </source>
</evidence>
<name>D4MN41_9FIRM</name>
<dbReference type="EMBL" id="FP929059">
    <property type="protein sequence ID" value="CBL35174.1"/>
    <property type="molecule type" value="Genomic_DNA"/>
</dbReference>
<sequence length="101" mass="12168">MLLLTYSAVECFANFDIFIIYDLFRFFNRIFEIYYILSVCNRDVKEQQKSQTCVTVKLRKSNRTQSKPFMNAVIQSTRRRQAITEYPQSHHGKEYKVFDYS</sequence>
<protein>
    <submittedName>
        <fullName evidence="1">Uncharacterized protein</fullName>
    </submittedName>
</protein>
<dbReference type="Proteomes" id="UP000007050">
    <property type="component" value="Chromosome"/>
</dbReference>
<proteinExistence type="predicted"/>
<dbReference type="HOGENOM" id="CLU_2287314_0_0_9"/>
<evidence type="ECO:0000313" key="2">
    <source>
        <dbReference type="Proteomes" id="UP000007050"/>
    </source>
</evidence>
<reference evidence="1 2" key="2">
    <citation type="submission" date="2010-03" db="EMBL/GenBank/DDBJ databases">
        <authorList>
            <person name="Pajon A."/>
        </authorList>
    </citation>
    <scope>NUCLEOTIDE SEQUENCE [LARGE SCALE GENOMIC DNA]</scope>
    <source>
        <strain evidence="1 2">V10Sc8a</strain>
    </source>
</reference>
<dbReference type="KEGG" id="esr:ES1_23460"/>
<dbReference type="PATRIC" id="fig|717961.3.peg.2479"/>
<reference evidence="1 2" key="1">
    <citation type="submission" date="2010-03" db="EMBL/GenBank/DDBJ databases">
        <title>The genome sequence of Eubacterium siraeum V10Sc8a.</title>
        <authorList>
            <consortium name="metaHIT consortium -- http://www.metahit.eu/"/>
            <person name="Pajon A."/>
            <person name="Turner K."/>
            <person name="Parkhill J."/>
            <person name="Duncan S."/>
            <person name="Flint H."/>
        </authorList>
    </citation>
    <scope>NUCLEOTIDE SEQUENCE [LARGE SCALE GENOMIC DNA]</scope>
    <source>
        <strain evidence="1 2">V10Sc8a</strain>
    </source>
</reference>
<gene>
    <name evidence="1" type="ORF">ES1_23460</name>
</gene>
<dbReference type="AlphaFoldDB" id="D4MN41"/>
<organism evidence="1 2">
    <name type="scientific">[Eubacterium] siraeum V10Sc8a</name>
    <dbReference type="NCBI Taxonomy" id="717961"/>
    <lineage>
        <taxon>Bacteria</taxon>
        <taxon>Bacillati</taxon>
        <taxon>Bacillota</taxon>
        <taxon>Clostridia</taxon>
        <taxon>Eubacteriales</taxon>
        <taxon>Oscillospiraceae</taxon>
        <taxon>Oscillospiraceae incertae sedis</taxon>
    </lineage>
</organism>
<dbReference type="BioCyc" id="ESIR717961:G136L-1959-MONOMER"/>
<accession>D4MN41</accession>